<feature type="compositionally biased region" description="Low complexity" evidence="1">
    <location>
        <begin position="130"/>
        <end position="144"/>
    </location>
</feature>
<protein>
    <submittedName>
        <fullName evidence="3">Uncharacterized protein</fullName>
    </submittedName>
</protein>
<gene>
    <name evidence="3" type="ORF">R1sor_011840</name>
</gene>
<feature type="chain" id="PRO_5044813057" evidence="2">
    <location>
        <begin position="16"/>
        <end position="286"/>
    </location>
</feature>
<feature type="signal peptide" evidence="2">
    <location>
        <begin position="1"/>
        <end position="15"/>
    </location>
</feature>
<feature type="compositionally biased region" description="Polar residues" evidence="1">
    <location>
        <begin position="30"/>
        <end position="43"/>
    </location>
</feature>
<keyword evidence="2" id="KW-0732">Signal</keyword>
<evidence type="ECO:0000256" key="2">
    <source>
        <dbReference type="SAM" id="SignalP"/>
    </source>
</evidence>
<dbReference type="EMBL" id="JBJQOH010000002">
    <property type="protein sequence ID" value="KAL3697764.1"/>
    <property type="molecule type" value="Genomic_DNA"/>
</dbReference>
<feature type="compositionally biased region" description="Acidic residues" evidence="1">
    <location>
        <begin position="66"/>
        <end position="81"/>
    </location>
</feature>
<accession>A0ABD3I3Y1</accession>
<organism evidence="3 4">
    <name type="scientific">Riccia sorocarpa</name>
    <dbReference type="NCBI Taxonomy" id="122646"/>
    <lineage>
        <taxon>Eukaryota</taxon>
        <taxon>Viridiplantae</taxon>
        <taxon>Streptophyta</taxon>
        <taxon>Embryophyta</taxon>
        <taxon>Marchantiophyta</taxon>
        <taxon>Marchantiopsida</taxon>
        <taxon>Marchantiidae</taxon>
        <taxon>Marchantiales</taxon>
        <taxon>Ricciaceae</taxon>
        <taxon>Riccia</taxon>
    </lineage>
</organism>
<evidence type="ECO:0000313" key="3">
    <source>
        <dbReference type="EMBL" id="KAL3697764.1"/>
    </source>
</evidence>
<sequence length="286" mass="30138">MGLVLTSSLLAGAGCETQPAEQDAHGGTVHTANTESPENTSLDGSDPDNGVHADGEETLDASVPTIDEDLDDWLIDNEEAVTDARGSNQSPMPTPIDSEQDLQDDLNKVGFSSVQSKEEGSATKKKGDIPTAPSSPKASSPLSKYLGRKAAPASQHRGKDSTTTAGSAPAPNPPCSPITRSRSRKTVPGELDLNKMLSDESYSTIALVLLGCKTKAGITKALATYLSDTSTPFGRKAFINHSTRALDEKIRLVVDDALQRSVICLRGTAARRDGRLLLETANITLV</sequence>
<evidence type="ECO:0000313" key="4">
    <source>
        <dbReference type="Proteomes" id="UP001633002"/>
    </source>
</evidence>
<comment type="caution">
    <text evidence="3">The sequence shown here is derived from an EMBL/GenBank/DDBJ whole genome shotgun (WGS) entry which is preliminary data.</text>
</comment>
<evidence type="ECO:0000256" key="1">
    <source>
        <dbReference type="SAM" id="MobiDB-lite"/>
    </source>
</evidence>
<name>A0ABD3I3Y1_9MARC</name>
<dbReference type="AlphaFoldDB" id="A0ABD3I3Y1"/>
<feature type="region of interest" description="Disordered" evidence="1">
    <location>
        <begin position="113"/>
        <end position="186"/>
    </location>
</feature>
<proteinExistence type="predicted"/>
<feature type="compositionally biased region" description="Basic and acidic residues" evidence="1">
    <location>
        <begin position="116"/>
        <end position="128"/>
    </location>
</feature>
<reference evidence="3 4" key="1">
    <citation type="submission" date="2024-09" db="EMBL/GenBank/DDBJ databases">
        <title>Chromosome-scale assembly of Riccia sorocarpa.</title>
        <authorList>
            <person name="Paukszto L."/>
        </authorList>
    </citation>
    <scope>NUCLEOTIDE SEQUENCE [LARGE SCALE GENOMIC DNA]</scope>
    <source>
        <strain evidence="3">LP-2024</strain>
        <tissue evidence="3">Aerial parts of the thallus</tissue>
    </source>
</reference>
<feature type="region of interest" description="Disordered" evidence="1">
    <location>
        <begin position="15"/>
        <end position="100"/>
    </location>
</feature>
<dbReference type="Proteomes" id="UP001633002">
    <property type="component" value="Unassembled WGS sequence"/>
</dbReference>
<keyword evidence="4" id="KW-1185">Reference proteome</keyword>